<dbReference type="GO" id="GO:0005524">
    <property type="term" value="F:ATP binding"/>
    <property type="evidence" value="ECO:0007669"/>
    <property type="project" value="UniProtKB-KW"/>
</dbReference>
<dbReference type="Gene3D" id="1.10.287.130">
    <property type="match status" value="1"/>
</dbReference>
<dbReference type="InterPro" id="IPR010559">
    <property type="entry name" value="Sig_transdc_His_kin_internal"/>
</dbReference>
<feature type="transmembrane region" description="Helical" evidence="10">
    <location>
        <begin position="379"/>
        <end position="399"/>
    </location>
</feature>
<evidence type="ECO:0000256" key="4">
    <source>
        <dbReference type="ARBA" id="ARBA00022679"/>
    </source>
</evidence>
<dbReference type="PROSITE" id="PS50109">
    <property type="entry name" value="HIS_KIN"/>
    <property type="match status" value="1"/>
</dbReference>
<dbReference type="InterPro" id="IPR001789">
    <property type="entry name" value="Sig_transdc_resp-reg_receiver"/>
</dbReference>
<keyword evidence="14" id="KW-1185">Reference proteome</keyword>
<feature type="domain" description="Response regulatory" evidence="12">
    <location>
        <begin position="740"/>
        <end position="856"/>
    </location>
</feature>
<evidence type="ECO:0000256" key="2">
    <source>
        <dbReference type="ARBA" id="ARBA00012438"/>
    </source>
</evidence>
<dbReference type="SMART" id="SM00387">
    <property type="entry name" value="HATPase_c"/>
    <property type="match status" value="2"/>
</dbReference>
<dbReference type="InterPro" id="IPR036097">
    <property type="entry name" value="HisK_dim/P_sf"/>
</dbReference>
<feature type="modified residue" description="4-aspartylphosphate" evidence="9">
    <location>
        <position position="789"/>
    </location>
</feature>
<feature type="transmembrane region" description="Helical" evidence="10">
    <location>
        <begin position="318"/>
        <end position="340"/>
    </location>
</feature>
<dbReference type="EMBL" id="JBHUHO010000042">
    <property type="protein sequence ID" value="MFD2117598.1"/>
    <property type="molecule type" value="Genomic_DNA"/>
</dbReference>
<dbReference type="Pfam" id="PF00512">
    <property type="entry name" value="HisKA"/>
    <property type="match status" value="1"/>
</dbReference>
<feature type="transmembrane region" description="Helical" evidence="10">
    <location>
        <begin position="281"/>
        <end position="306"/>
    </location>
</feature>
<dbReference type="EC" id="2.7.13.3" evidence="2"/>
<dbReference type="InterPro" id="IPR008979">
    <property type="entry name" value="Galactose-bd-like_sf"/>
</dbReference>
<dbReference type="SUPFAM" id="SSF52172">
    <property type="entry name" value="CheY-like"/>
    <property type="match status" value="1"/>
</dbReference>
<proteinExistence type="predicted"/>
<evidence type="ECO:0000256" key="5">
    <source>
        <dbReference type="ARBA" id="ARBA00022741"/>
    </source>
</evidence>
<dbReference type="Gene3D" id="3.30.565.10">
    <property type="entry name" value="Histidine kinase-like ATPase, C-terminal domain"/>
    <property type="match status" value="2"/>
</dbReference>
<gene>
    <name evidence="13" type="ORF">ACFSJH_17860</name>
</gene>
<sequence>MVMSKDTLHRWKVPMIATAFLFILILSHLLWQWAFKQDDQYVVDQGQLNISTLDYSQKRSILLGGEWEFHPNTWLFPQNIPNHHRNNEQKTQSLPNNKQWMTVPGNWNDDHAVDDQQTVHYGSYRLRLLVDPDRPTNLTIFVPSVRSSSQLFVDGNLIASSGQPASSQADYVARNIPYTATFYTDNKSEIEIVLQAANFTDSRTGGITRPMRIGSEHTINVERQLSLMMHMLVVSIFLIHAVYAIILYFIGYRNKKFLYFSLFILIIVLSLLTAIEEKVLLVWFPLPLNISLNLQIIFLITGAFALNKCMEEALPKFWTKYITPTLSLACLVMLIVTLFIPAQYMFPLQLIVSISIITTFVTGAILLVRRAFHGSQISLGLLLSMIAVTHYFLVFIFILPNHASVIYYPFDLIIATICFSTIWLSRYYRILLETQQLTLKLQQADQQKDQFLTNTSHEIRNPLHSLLTVAQTVLDREQSQISNESVTSLKMVQLIGKRLTIMLDDLIDMSRLPGTNIELNKQPFFVQDISYSLTVMLQHMAGNKPVMLINDIPVHAPAVYGDENRIMQVLYNLTQNALKFTNEGEVQFTSYMVGSHMHIQVRDTGIGIADSDLQRIFQRYEQITDASQEYTGIGLGLFISRQLVELHDSHLKVESTVGKGTEFSFLLPLAEPLTYPDQEVIDRLLHHTEDAIDLHDDEKQFPINLELQLNKKHAQSSQHYKPPHQLPHFHSKSIAPDQSRILLVDDDPINLQVMQSMLEPSGFDLQVAADGKTALQLIQLREWDLIISDVTMPHMSGFELTENIRKLYSITELPILLLTARNRSTDIKNGFLAGANDYVTKPVDTIEFHARIKVLTDMRESFRERMRIEAAWLQAQIQPHFLFNTLNAIAALSTIDLEQMRNLIDVFSQFLRDKFNFQNMQQWISIEDELNIIRSYLYIEQVRFQNKLKVEWHLDDVEPFSIPPLTIQPLVENAVKHGILPLPHAGTIRISLRNYLESVEISISDTGVGMEKSVIEKLLHAYDTLQHDGGIGIINTNLRLQRNFGSGLEITSTVGSGTTVSFIIKKQL</sequence>
<comment type="catalytic activity">
    <reaction evidence="1">
        <text>ATP + protein L-histidine = ADP + protein N-phospho-L-histidine.</text>
        <dbReference type="EC" id="2.7.13.3"/>
    </reaction>
</comment>
<dbReference type="InterPro" id="IPR005467">
    <property type="entry name" value="His_kinase_dom"/>
</dbReference>
<evidence type="ECO:0000256" key="6">
    <source>
        <dbReference type="ARBA" id="ARBA00022777"/>
    </source>
</evidence>
<dbReference type="SMART" id="SM00388">
    <property type="entry name" value="HisKA"/>
    <property type="match status" value="1"/>
</dbReference>
<dbReference type="InterPro" id="IPR004358">
    <property type="entry name" value="Sig_transdc_His_kin-like_C"/>
</dbReference>
<dbReference type="InterPro" id="IPR003661">
    <property type="entry name" value="HisK_dim/P_dom"/>
</dbReference>
<feature type="transmembrane region" description="Helical" evidence="10">
    <location>
        <begin position="346"/>
        <end position="367"/>
    </location>
</feature>
<comment type="caution">
    <text evidence="13">The sequence shown here is derived from an EMBL/GenBank/DDBJ whole genome shotgun (WGS) entry which is preliminary data.</text>
</comment>
<dbReference type="SUPFAM" id="SSF47384">
    <property type="entry name" value="Homodimeric domain of signal transducing histidine kinase"/>
    <property type="match status" value="1"/>
</dbReference>
<keyword evidence="7 13" id="KW-0067">ATP-binding</keyword>
<dbReference type="CDD" id="cd17574">
    <property type="entry name" value="REC_OmpR"/>
    <property type="match status" value="1"/>
</dbReference>
<dbReference type="SUPFAM" id="SSF55874">
    <property type="entry name" value="ATPase domain of HSP90 chaperone/DNA topoisomerase II/histidine kinase"/>
    <property type="match status" value="2"/>
</dbReference>
<evidence type="ECO:0000259" key="11">
    <source>
        <dbReference type="PROSITE" id="PS50109"/>
    </source>
</evidence>
<dbReference type="Pfam" id="PF00072">
    <property type="entry name" value="Response_reg"/>
    <property type="match status" value="1"/>
</dbReference>
<dbReference type="PROSITE" id="PS50110">
    <property type="entry name" value="RESPONSE_REGULATORY"/>
    <property type="match status" value="1"/>
</dbReference>
<dbReference type="SUPFAM" id="SSF49785">
    <property type="entry name" value="Galactose-binding domain-like"/>
    <property type="match status" value="1"/>
</dbReference>
<evidence type="ECO:0000256" key="1">
    <source>
        <dbReference type="ARBA" id="ARBA00000085"/>
    </source>
</evidence>
<dbReference type="SMART" id="SM00448">
    <property type="entry name" value="REC"/>
    <property type="match status" value="1"/>
</dbReference>
<keyword evidence="4" id="KW-0808">Transferase</keyword>
<keyword evidence="5" id="KW-0547">Nucleotide-binding</keyword>
<organism evidence="13 14">
    <name type="scientific">Paenibacillus yanchengensis</name>
    <dbReference type="NCBI Taxonomy" id="2035833"/>
    <lineage>
        <taxon>Bacteria</taxon>
        <taxon>Bacillati</taxon>
        <taxon>Bacillota</taxon>
        <taxon>Bacilli</taxon>
        <taxon>Bacillales</taxon>
        <taxon>Paenibacillaceae</taxon>
        <taxon>Paenibacillus</taxon>
    </lineage>
</organism>
<dbReference type="Pfam" id="PF02518">
    <property type="entry name" value="HATPase_c"/>
    <property type="match status" value="2"/>
</dbReference>
<evidence type="ECO:0000256" key="9">
    <source>
        <dbReference type="PROSITE-ProRule" id="PRU00169"/>
    </source>
</evidence>
<evidence type="ECO:0000313" key="14">
    <source>
        <dbReference type="Proteomes" id="UP001597362"/>
    </source>
</evidence>
<dbReference type="InterPro" id="IPR036890">
    <property type="entry name" value="HATPase_C_sf"/>
</dbReference>
<feature type="transmembrane region" description="Helical" evidence="10">
    <location>
        <begin position="257"/>
        <end position="275"/>
    </location>
</feature>
<keyword evidence="6" id="KW-0418">Kinase</keyword>
<keyword evidence="8" id="KW-0902">Two-component regulatory system</keyword>
<dbReference type="InterPro" id="IPR011006">
    <property type="entry name" value="CheY-like_superfamily"/>
</dbReference>
<evidence type="ECO:0000313" key="13">
    <source>
        <dbReference type="EMBL" id="MFD2117598.1"/>
    </source>
</evidence>
<keyword evidence="10" id="KW-0472">Membrane</keyword>
<dbReference type="Gene3D" id="3.40.50.2300">
    <property type="match status" value="1"/>
</dbReference>
<dbReference type="PANTHER" id="PTHR43047:SF72">
    <property type="entry name" value="OSMOSENSING HISTIDINE PROTEIN KINASE SLN1"/>
    <property type="match status" value="1"/>
</dbReference>
<dbReference type="RefSeq" id="WP_377774849.1">
    <property type="nucleotide sequence ID" value="NZ_JBHUHO010000042.1"/>
</dbReference>
<dbReference type="Proteomes" id="UP001597362">
    <property type="component" value="Unassembled WGS sequence"/>
</dbReference>
<reference evidence="14" key="1">
    <citation type="journal article" date="2019" name="Int. J. Syst. Evol. Microbiol.">
        <title>The Global Catalogue of Microorganisms (GCM) 10K type strain sequencing project: providing services to taxonomists for standard genome sequencing and annotation.</title>
        <authorList>
            <consortium name="The Broad Institute Genomics Platform"/>
            <consortium name="The Broad Institute Genome Sequencing Center for Infectious Disease"/>
            <person name="Wu L."/>
            <person name="Ma J."/>
        </authorList>
    </citation>
    <scope>NUCLEOTIDE SEQUENCE [LARGE SCALE GENOMIC DNA]</scope>
    <source>
        <strain evidence="14">GH52</strain>
    </source>
</reference>
<feature type="domain" description="Histidine kinase" evidence="11">
    <location>
        <begin position="454"/>
        <end position="671"/>
    </location>
</feature>
<evidence type="ECO:0000256" key="3">
    <source>
        <dbReference type="ARBA" id="ARBA00022553"/>
    </source>
</evidence>
<evidence type="ECO:0000256" key="8">
    <source>
        <dbReference type="ARBA" id="ARBA00023012"/>
    </source>
</evidence>
<evidence type="ECO:0000259" key="12">
    <source>
        <dbReference type="PROSITE" id="PS50110"/>
    </source>
</evidence>
<dbReference type="PANTHER" id="PTHR43047">
    <property type="entry name" value="TWO-COMPONENT HISTIDINE PROTEIN KINASE"/>
    <property type="match status" value="1"/>
</dbReference>
<dbReference type="CDD" id="cd00082">
    <property type="entry name" value="HisKA"/>
    <property type="match status" value="1"/>
</dbReference>
<name>A0ABW4YPY3_9BACL</name>
<evidence type="ECO:0000256" key="10">
    <source>
        <dbReference type="SAM" id="Phobius"/>
    </source>
</evidence>
<dbReference type="InterPro" id="IPR003594">
    <property type="entry name" value="HATPase_dom"/>
</dbReference>
<protein>
    <recommendedName>
        <fullName evidence="2">histidine kinase</fullName>
        <ecNumber evidence="2">2.7.13.3</ecNumber>
    </recommendedName>
</protein>
<keyword evidence="10" id="KW-0812">Transmembrane</keyword>
<dbReference type="Gene3D" id="2.60.120.260">
    <property type="entry name" value="Galactose-binding domain-like"/>
    <property type="match status" value="1"/>
</dbReference>
<feature type="transmembrane region" description="Helical" evidence="10">
    <location>
        <begin position="227"/>
        <end position="250"/>
    </location>
</feature>
<keyword evidence="10" id="KW-1133">Transmembrane helix</keyword>
<dbReference type="Pfam" id="PF06580">
    <property type="entry name" value="His_kinase"/>
    <property type="match status" value="1"/>
</dbReference>
<accession>A0ABW4YPY3</accession>
<dbReference type="PRINTS" id="PR00344">
    <property type="entry name" value="BCTRLSENSOR"/>
</dbReference>
<keyword evidence="3 9" id="KW-0597">Phosphoprotein</keyword>
<evidence type="ECO:0000256" key="7">
    <source>
        <dbReference type="ARBA" id="ARBA00022840"/>
    </source>
</evidence>